<dbReference type="PANTHER" id="PTHR46438">
    <property type="entry name" value="ALPHA/BETA-HYDROLASES SUPERFAMILY PROTEIN"/>
    <property type="match status" value="1"/>
</dbReference>
<evidence type="ECO:0000259" key="1">
    <source>
        <dbReference type="Pfam" id="PF00561"/>
    </source>
</evidence>
<dbReference type="InterPro" id="IPR000073">
    <property type="entry name" value="AB_hydrolase_1"/>
</dbReference>
<gene>
    <name evidence="2" type="ORF">OSCT_1072</name>
</gene>
<dbReference type="AlphaFoldDB" id="E1ICM1"/>
<keyword evidence="3" id="KW-1185">Reference proteome</keyword>
<accession>E1ICM1</accession>
<protein>
    <submittedName>
        <fullName evidence="2">Alpha/beta hydrolase fold protein</fullName>
    </submittedName>
</protein>
<feature type="domain" description="AB hydrolase-1" evidence="1">
    <location>
        <begin position="37"/>
        <end position="275"/>
    </location>
</feature>
<dbReference type="PRINTS" id="PR00111">
    <property type="entry name" value="ABHYDROLASE"/>
</dbReference>
<dbReference type="EMBL" id="ADVR01000029">
    <property type="protein sequence ID" value="EFO81041.1"/>
    <property type="molecule type" value="Genomic_DNA"/>
</dbReference>
<proteinExistence type="predicted"/>
<dbReference type="eggNOG" id="COG2267">
    <property type="taxonomic scope" value="Bacteria"/>
</dbReference>
<dbReference type="Proteomes" id="UP000054010">
    <property type="component" value="Unassembled WGS sequence"/>
</dbReference>
<dbReference type="Pfam" id="PF00561">
    <property type="entry name" value="Abhydrolase_1"/>
    <property type="match status" value="1"/>
</dbReference>
<dbReference type="InterPro" id="IPR029058">
    <property type="entry name" value="AB_hydrolase_fold"/>
</dbReference>
<dbReference type="SUPFAM" id="SSF53474">
    <property type="entry name" value="alpha/beta-Hydrolases"/>
    <property type="match status" value="1"/>
</dbReference>
<evidence type="ECO:0000313" key="3">
    <source>
        <dbReference type="Proteomes" id="UP000054010"/>
    </source>
</evidence>
<organism evidence="2 3">
    <name type="scientific">Oscillochloris trichoides DG-6</name>
    <dbReference type="NCBI Taxonomy" id="765420"/>
    <lineage>
        <taxon>Bacteria</taxon>
        <taxon>Bacillati</taxon>
        <taxon>Chloroflexota</taxon>
        <taxon>Chloroflexia</taxon>
        <taxon>Chloroflexales</taxon>
        <taxon>Chloroflexineae</taxon>
        <taxon>Oscillochloridaceae</taxon>
        <taxon>Oscillochloris</taxon>
    </lineage>
</organism>
<name>E1ICM1_9CHLR</name>
<dbReference type="PANTHER" id="PTHR46438:SF11">
    <property type="entry name" value="LIPASE-RELATED"/>
    <property type="match status" value="1"/>
</dbReference>
<dbReference type="OrthoDB" id="9808398at2"/>
<evidence type="ECO:0000313" key="2">
    <source>
        <dbReference type="EMBL" id="EFO81041.1"/>
    </source>
</evidence>
<keyword evidence="2" id="KW-0378">Hydrolase</keyword>
<comment type="caution">
    <text evidence="2">The sequence shown here is derived from an EMBL/GenBank/DDBJ whole genome shotgun (WGS) entry which is preliminary data.</text>
</comment>
<sequence>MVEALSPTRTHHISEYWLEGLHGPMRYWHSEPRHGIPVILIHGYGGMLEHWRSVMRMIAREHTIIAPDLYFFGQSNIPHVKPSRELWPDQIAELIAETAHGPAILVGHSLGGMIAAQTAHDYPQLVRGLVLVNSIGLNVPKLIPLPDVDHIFRNVMQSPGVGEVFANLFGNIVGAKQGLFSTYHRKERITPELIEQFSAPLRRKGGREAYLTVSRAFHELHIAFEKNEVKVPSLLIWGDRDASVPVRMAHAFKKHLLPHAEIAIIPESGHCPFDETPQEFCDILLPWLERQSL</sequence>
<reference evidence="2 3" key="1">
    <citation type="journal article" date="2011" name="J. Bacteriol.">
        <title>Draft genome sequence of the anoxygenic filamentous phototrophic bacterium Oscillochloris trichoides subsp. DG-6.</title>
        <authorList>
            <person name="Kuznetsov B.B."/>
            <person name="Ivanovsky R.N."/>
            <person name="Keppen O.I."/>
            <person name="Sukhacheva M.V."/>
            <person name="Bumazhkin B.K."/>
            <person name="Patutina E.O."/>
            <person name="Beletsky A.V."/>
            <person name="Mardanov A.V."/>
            <person name="Baslerov R.V."/>
            <person name="Panteleeva A.N."/>
            <person name="Kolganova T.V."/>
            <person name="Ravin N.V."/>
            <person name="Skryabin K.G."/>
        </authorList>
    </citation>
    <scope>NUCLEOTIDE SEQUENCE [LARGE SCALE GENOMIC DNA]</scope>
    <source>
        <strain evidence="2 3">DG-6</strain>
    </source>
</reference>
<dbReference type="Gene3D" id="3.40.50.1820">
    <property type="entry name" value="alpha/beta hydrolase"/>
    <property type="match status" value="1"/>
</dbReference>
<dbReference type="STRING" id="765420.OSCT_1072"/>
<dbReference type="GO" id="GO:0016787">
    <property type="term" value="F:hydrolase activity"/>
    <property type="evidence" value="ECO:0007669"/>
    <property type="project" value="UniProtKB-KW"/>
</dbReference>
<dbReference type="HOGENOM" id="CLU_020336_13_4_0"/>